<dbReference type="EMBL" id="ML769643">
    <property type="protein sequence ID" value="KAE9390877.1"/>
    <property type="molecule type" value="Genomic_DNA"/>
</dbReference>
<evidence type="ECO:0000313" key="1">
    <source>
        <dbReference type="EMBL" id="KAE9390877.1"/>
    </source>
</evidence>
<reference evidence="1" key="1">
    <citation type="journal article" date="2019" name="Environ. Microbiol.">
        <title>Fungal ecological strategies reflected in gene transcription - a case study of two litter decomposers.</title>
        <authorList>
            <person name="Barbi F."/>
            <person name="Kohler A."/>
            <person name="Barry K."/>
            <person name="Baskaran P."/>
            <person name="Daum C."/>
            <person name="Fauchery L."/>
            <person name="Ihrmark K."/>
            <person name="Kuo A."/>
            <person name="LaButti K."/>
            <person name="Lipzen A."/>
            <person name="Morin E."/>
            <person name="Grigoriev I.V."/>
            <person name="Henrissat B."/>
            <person name="Lindahl B."/>
            <person name="Martin F."/>
        </authorList>
    </citation>
    <scope>NUCLEOTIDE SEQUENCE</scope>
    <source>
        <strain evidence="1">JB14</strain>
    </source>
</reference>
<dbReference type="Proteomes" id="UP000799118">
    <property type="component" value="Unassembled WGS sequence"/>
</dbReference>
<evidence type="ECO:0000313" key="2">
    <source>
        <dbReference type="Proteomes" id="UP000799118"/>
    </source>
</evidence>
<dbReference type="AlphaFoldDB" id="A0A6A4H108"/>
<keyword evidence="2" id="KW-1185">Reference proteome</keyword>
<name>A0A6A4H108_9AGAR</name>
<sequence length="76" mass="8487">MSSILSTPSLTYFCVLVITNSSKGFVILVPNRSSSFINNQLILSGRYFWASIISVHKISLLILHCPIFQLFALHST</sequence>
<protein>
    <submittedName>
        <fullName evidence="1">Uncharacterized protein</fullName>
    </submittedName>
</protein>
<organism evidence="1 2">
    <name type="scientific">Gymnopus androsaceus JB14</name>
    <dbReference type="NCBI Taxonomy" id="1447944"/>
    <lineage>
        <taxon>Eukaryota</taxon>
        <taxon>Fungi</taxon>
        <taxon>Dikarya</taxon>
        <taxon>Basidiomycota</taxon>
        <taxon>Agaricomycotina</taxon>
        <taxon>Agaricomycetes</taxon>
        <taxon>Agaricomycetidae</taxon>
        <taxon>Agaricales</taxon>
        <taxon>Marasmiineae</taxon>
        <taxon>Omphalotaceae</taxon>
        <taxon>Gymnopus</taxon>
    </lineage>
</organism>
<proteinExistence type="predicted"/>
<accession>A0A6A4H108</accession>
<gene>
    <name evidence="1" type="ORF">BT96DRAFT_331816</name>
</gene>